<dbReference type="Proteomes" id="UP000008810">
    <property type="component" value="Chromosome 3"/>
</dbReference>
<organism evidence="11">
    <name type="scientific">Brachypodium distachyon</name>
    <name type="common">Purple false brome</name>
    <name type="synonym">Trachynia distachya</name>
    <dbReference type="NCBI Taxonomy" id="15368"/>
    <lineage>
        <taxon>Eukaryota</taxon>
        <taxon>Viridiplantae</taxon>
        <taxon>Streptophyta</taxon>
        <taxon>Embryophyta</taxon>
        <taxon>Tracheophyta</taxon>
        <taxon>Spermatophyta</taxon>
        <taxon>Magnoliopsida</taxon>
        <taxon>Liliopsida</taxon>
        <taxon>Poales</taxon>
        <taxon>Poaceae</taxon>
        <taxon>BOP clade</taxon>
        <taxon>Pooideae</taxon>
        <taxon>Stipodae</taxon>
        <taxon>Brachypodieae</taxon>
        <taxon>Brachypodium</taxon>
    </lineage>
</organism>
<dbReference type="FunCoup" id="I1HXB3">
    <property type="interactions" value="2358"/>
</dbReference>
<evidence type="ECO:0000259" key="9">
    <source>
        <dbReference type="Pfam" id="PF23380"/>
    </source>
</evidence>
<feature type="compositionally biased region" description="Polar residues" evidence="6">
    <location>
        <begin position="627"/>
        <end position="640"/>
    </location>
</feature>
<dbReference type="GO" id="GO:0008270">
    <property type="term" value="F:zinc ion binding"/>
    <property type="evidence" value="ECO:0007669"/>
    <property type="project" value="UniProtKB-KW"/>
</dbReference>
<evidence type="ECO:0000256" key="6">
    <source>
        <dbReference type="SAM" id="MobiDB-lite"/>
    </source>
</evidence>
<dbReference type="OrthoDB" id="600557at2759"/>
<sequence>MRRQRRQGITYDPAKCRLMSVDEKRKLVFDLSKCPESASDKLQSWSRRDIVEILCADLGRERKYTGLSKQRMLDYLFRVVTGKSSAPVVHVQEKEPPPDPNTSNHQYPVNQYPAKRQRKSDNPSRLPIVACNPVTADVSVPPSNARFCQNLACRAILSLEDKFCRRCSCCICFKYDDNKDPSLWLFCSSEQLLQKDSCGFSCHLECALKDGRTGIVQSGQCKKLDGGYYCTRCWKQNDLLGSWKKQLVIAKDARRLDVLWHRIFLSHRILFTTEKYLVLHEIVDTAMKKLETEVGPVPADGNIGRVIVSRLTCGPEVQKLCARALDVMESLFSVRSPTNSQLQRSSMISSNLIKFEPVTQTSITVVFDFDQCPTLAQGVTGFNIWHRVAAVPFFSSNPTGFVIAPSKTFVVTGLAPGTTYIFKVAAFSSSKEFASWEVRTKTSCQKEDDQKGLMLGGAGVDQNNGCAKTNSGGQSDRSSEGVDSNNNTTVYADLNKSPESDFEYCENPEILNSDKASLRLNESTDNLQTAQMATRVTEVIELEEAPGLSASVLDEEPNSTVQTALLRESSNSLEQNPRTEVPGSQDASNVPAGNELVTAPPRYSGSMPPTAPRVMETGKEIGGGSFNLKSGDNVRQNGSSKPEREPGNSSNKRSGKFEDISHKDGCAEASYEFCVKVIRWLETEGYIETNFRVKFLTWYSLRATPHDRKIVSVYVSTLMSDPVSLSGQLSDTFSDAIYSKRPPSVPSGFCMDLWH</sequence>
<dbReference type="InterPro" id="IPR056990">
    <property type="entry name" value="VIN3-like_C"/>
</dbReference>
<dbReference type="Gramene" id="KQJ93372">
    <property type="protein sequence ID" value="KQJ93372"/>
    <property type="gene ID" value="BRADI_3g04140v3"/>
</dbReference>
<reference evidence="10 11" key="1">
    <citation type="journal article" date="2010" name="Nature">
        <title>Genome sequencing and analysis of the model grass Brachypodium distachyon.</title>
        <authorList>
            <consortium name="International Brachypodium Initiative"/>
        </authorList>
    </citation>
    <scope>NUCLEOTIDE SEQUENCE [LARGE SCALE GENOMIC DNA]</scope>
    <source>
        <strain evidence="10 11">Bd21</strain>
    </source>
</reference>
<feature type="region of interest" description="Disordered" evidence="6">
    <location>
        <begin position="567"/>
        <end position="659"/>
    </location>
</feature>
<dbReference type="SUPFAM" id="SSF49265">
    <property type="entry name" value="Fibronectin type III"/>
    <property type="match status" value="1"/>
</dbReference>
<dbReference type="GO" id="GO:0005634">
    <property type="term" value="C:nucleus"/>
    <property type="evidence" value="ECO:0007669"/>
    <property type="project" value="UniProtKB-SubCell"/>
</dbReference>
<comment type="subcellular location">
    <subcellularLocation>
        <location evidence="1">Nucleus</location>
    </subcellularLocation>
</comment>
<dbReference type="PANTHER" id="PTHR46286">
    <property type="entry name" value="VIN3-LIKE PROTEIN 2-RELATED"/>
    <property type="match status" value="1"/>
</dbReference>
<protein>
    <submittedName>
        <fullName evidence="10 11">Uncharacterized protein</fullName>
    </submittedName>
</protein>
<evidence type="ECO:0000313" key="12">
    <source>
        <dbReference type="Proteomes" id="UP000008810"/>
    </source>
</evidence>
<dbReference type="GO" id="GO:0010048">
    <property type="term" value="P:vernalization response"/>
    <property type="evidence" value="ECO:0007669"/>
    <property type="project" value="InterPro"/>
</dbReference>
<proteinExistence type="predicted"/>
<evidence type="ECO:0000259" key="7">
    <source>
        <dbReference type="Pfam" id="PF07227"/>
    </source>
</evidence>
<evidence type="ECO:0000256" key="3">
    <source>
        <dbReference type="ARBA" id="ARBA00022771"/>
    </source>
</evidence>
<dbReference type="InterPro" id="IPR036116">
    <property type="entry name" value="FN3_sf"/>
</dbReference>
<dbReference type="OMA" id="WHRKATE"/>
<feature type="compositionally biased region" description="Polar residues" evidence="6">
    <location>
        <begin position="464"/>
        <end position="490"/>
    </location>
</feature>
<dbReference type="GO" id="GO:0040029">
    <property type="term" value="P:epigenetic regulation of gene expression"/>
    <property type="evidence" value="ECO:0007669"/>
    <property type="project" value="InterPro"/>
</dbReference>
<accession>I1HXB3</accession>
<feature type="domain" description="Oberon-like PHD finger" evidence="7">
    <location>
        <begin position="148"/>
        <end position="267"/>
    </location>
</feature>
<keyword evidence="5" id="KW-0539">Nucleus</keyword>
<dbReference type="Pfam" id="PF07227">
    <property type="entry name" value="PHD_Oberon"/>
    <property type="match status" value="1"/>
</dbReference>
<reference evidence="11" key="3">
    <citation type="submission" date="2018-08" db="UniProtKB">
        <authorList>
            <consortium name="EnsemblPlants"/>
        </authorList>
    </citation>
    <scope>IDENTIFICATION</scope>
    <source>
        <strain evidence="11">cv. Bd21</strain>
    </source>
</reference>
<dbReference type="Pfam" id="PF23376">
    <property type="entry name" value="Fn3_VIN3"/>
    <property type="match status" value="1"/>
</dbReference>
<evidence type="ECO:0000256" key="1">
    <source>
        <dbReference type="ARBA" id="ARBA00004123"/>
    </source>
</evidence>
<dbReference type="Pfam" id="PF23380">
    <property type="entry name" value="VIN3_C"/>
    <property type="match status" value="1"/>
</dbReference>
<dbReference type="eggNOG" id="ENOG502QR8D">
    <property type="taxonomic scope" value="Eukaryota"/>
</dbReference>
<gene>
    <name evidence="11" type="primary">LOC100831969</name>
    <name evidence="10" type="ORF">BRADI_3g04140v3</name>
</gene>
<evidence type="ECO:0000256" key="2">
    <source>
        <dbReference type="ARBA" id="ARBA00022723"/>
    </source>
</evidence>
<dbReference type="ExpressionAtlas" id="I1HXB3">
    <property type="expression patterns" value="baseline"/>
</dbReference>
<dbReference type="InterPro" id="IPR013783">
    <property type="entry name" value="Ig-like_fold"/>
</dbReference>
<dbReference type="EnsemblPlants" id="KQJ93372">
    <property type="protein sequence ID" value="KQJ93372"/>
    <property type="gene ID" value="BRADI_3g04140v3"/>
</dbReference>
<keyword evidence="3" id="KW-0863">Zinc-finger</keyword>
<dbReference type="InterPro" id="IPR044514">
    <property type="entry name" value="VIN3-like"/>
</dbReference>
<dbReference type="CDD" id="cd15521">
    <property type="entry name" value="PHD_VIN3_plant"/>
    <property type="match status" value="1"/>
</dbReference>
<dbReference type="Gene3D" id="2.60.40.10">
    <property type="entry name" value="Immunoglobulins"/>
    <property type="match status" value="1"/>
</dbReference>
<dbReference type="STRING" id="15368.I1HXB3"/>
<evidence type="ECO:0000256" key="5">
    <source>
        <dbReference type="ARBA" id="ARBA00023242"/>
    </source>
</evidence>
<keyword evidence="4" id="KW-0862">Zinc</keyword>
<feature type="region of interest" description="Disordered" evidence="6">
    <location>
        <begin position="90"/>
        <end position="124"/>
    </location>
</feature>
<feature type="compositionally biased region" description="Polar residues" evidence="6">
    <location>
        <begin position="567"/>
        <end position="578"/>
    </location>
</feature>
<dbReference type="EMBL" id="CM000882">
    <property type="protein sequence ID" value="KQJ93372.1"/>
    <property type="molecule type" value="Genomic_DNA"/>
</dbReference>
<dbReference type="InterPro" id="IPR032881">
    <property type="entry name" value="Oberon-like_PHD"/>
</dbReference>
<evidence type="ECO:0000259" key="8">
    <source>
        <dbReference type="Pfam" id="PF23376"/>
    </source>
</evidence>
<dbReference type="PANTHER" id="PTHR46286:SF2">
    <property type="entry name" value="VIN3-LIKE PROTEIN 2"/>
    <property type="match status" value="1"/>
</dbReference>
<feature type="region of interest" description="Disordered" evidence="6">
    <location>
        <begin position="464"/>
        <end position="502"/>
    </location>
</feature>
<dbReference type="AlphaFoldDB" id="I1HXB3"/>
<keyword evidence="2" id="KW-0479">Metal-binding</keyword>
<dbReference type="InterPro" id="IPR058585">
    <property type="entry name" value="Fn3_VIN3"/>
</dbReference>
<dbReference type="CDD" id="cd00063">
    <property type="entry name" value="FN3"/>
    <property type="match status" value="1"/>
</dbReference>
<evidence type="ECO:0000313" key="11">
    <source>
        <dbReference type="EnsemblPlants" id="KQJ93372"/>
    </source>
</evidence>
<dbReference type="InterPro" id="IPR003961">
    <property type="entry name" value="FN3_dom"/>
</dbReference>
<name>I1HXB3_BRADI</name>
<reference evidence="10" key="2">
    <citation type="submission" date="2017-06" db="EMBL/GenBank/DDBJ databases">
        <title>WGS assembly of Brachypodium distachyon.</title>
        <authorList>
            <consortium name="The International Brachypodium Initiative"/>
            <person name="Lucas S."/>
            <person name="Harmon-Smith M."/>
            <person name="Lail K."/>
            <person name="Tice H."/>
            <person name="Grimwood J."/>
            <person name="Bruce D."/>
            <person name="Barry K."/>
            <person name="Shu S."/>
            <person name="Lindquist E."/>
            <person name="Wang M."/>
            <person name="Pitluck S."/>
            <person name="Vogel J.P."/>
            <person name="Garvin D.F."/>
            <person name="Mockler T.C."/>
            <person name="Schmutz J."/>
            <person name="Rokhsar D."/>
            <person name="Bevan M.W."/>
        </authorList>
    </citation>
    <scope>NUCLEOTIDE SEQUENCE</scope>
    <source>
        <strain evidence="10">Bd21</strain>
    </source>
</reference>
<evidence type="ECO:0000313" key="10">
    <source>
        <dbReference type="EMBL" id="KQJ93372.1"/>
    </source>
</evidence>
<keyword evidence="12" id="KW-1185">Reference proteome</keyword>
<feature type="domain" description="VIN3-like fibronectin type-III" evidence="8">
    <location>
        <begin position="353"/>
        <end position="442"/>
    </location>
</feature>
<feature type="domain" description="VIN3-like C-terminal" evidence="9">
    <location>
        <begin position="669"/>
        <end position="741"/>
    </location>
</feature>
<evidence type="ECO:0000256" key="4">
    <source>
        <dbReference type="ARBA" id="ARBA00022833"/>
    </source>
</evidence>